<keyword evidence="4 6" id="KW-1133">Transmembrane helix</keyword>
<accession>A0A1M5MP48</accession>
<reference evidence="8 9" key="1">
    <citation type="submission" date="2016-11" db="EMBL/GenBank/DDBJ databases">
        <authorList>
            <person name="Jaros S."/>
            <person name="Januszkiewicz K."/>
            <person name="Wedrychowicz H."/>
        </authorList>
    </citation>
    <scope>NUCLEOTIDE SEQUENCE [LARGE SCALE GENOMIC DNA]</scope>
    <source>
        <strain evidence="8 9">DSM 29431</strain>
    </source>
</reference>
<evidence type="ECO:0000256" key="4">
    <source>
        <dbReference type="ARBA" id="ARBA00022989"/>
    </source>
</evidence>
<feature type="transmembrane region" description="Helical" evidence="6">
    <location>
        <begin position="6"/>
        <end position="26"/>
    </location>
</feature>
<evidence type="ECO:0000313" key="8">
    <source>
        <dbReference type="EMBL" id="SHG78967.1"/>
    </source>
</evidence>
<feature type="domain" description="Cardiolipin synthase N-terminal" evidence="7">
    <location>
        <begin position="15"/>
        <end position="57"/>
    </location>
</feature>
<evidence type="ECO:0000256" key="2">
    <source>
        <dbReference type="ARBA" id="ARBA00022475"/>
    </source>
</evidence>
<sequence length="64" mass="6659">MGLEITGIGGLILLALNVWAFVSIIGSSASTGKKVLWCLLVLILPLVGFIIWLIAGPRAAKAQA</sequence>
<keyword evidence="2" id="KW-1003">Cell membrane</keyword>
<evidence type="ECO:0000256" key="1">
    <source>
        <dbReference type="ARBA" id="ARBA00004651"/>
    </source>
</evidence>
<proteinExistence type="predicted"/>
<keyword evidence="3 6" id="KW-0812">Transmembrane</keyword>
<dbReference type="Pfam" id="PF13396">
    <property type="entry name" value="PLDc_N"/>
    <property type="match status" value="1"/>
</dbReference>
<dbReference type="STRING" id="996342.SAMN05443551_0590"/>
<evidence type="ECO:0000256" key="3">
    <source>
        <dbReference type="ARBA" id="ARBA00022692"/>
    </source>
</evidence>
<dbReference type="InterPro" id="IPR027379">
    <property type="entry name" value="CLS_N"/>
</dbReference>
<comment type="subcellular location">
    <subcellularLocation>
        <location evidence="1">Cell membrane</location>
        <topology evidence="1">Multi-pass membrane protein</topology>
    </subcellularLocation>
</comment>
<evidence type="ECO:0000259" key="7">
    <source>
        <dbReference type="Pfam" id="PF13396"/>
    </source>
</evidence>
<evidence type="ECO:0000313" key="9">
    <source>
        <dbReference type="Proteomes" id="UP000184221"/>
    </source>
</evidence>
<dbReference type="RefSeq" id="WP_072776004.1">
    <property type="nucleotide sequence ID" value="NZ_FQXC01000001.1"/>
</dbReference>
<organism evidence="8 9">
    <name type="scientific">Marivita hallyeonensis</name>
    <dbReference type="NCBI Taxonomy" id="996342"/>
    <lineage>
        <taxon>Bacteria</taxon>
        <taxon>Pseudomonadati</taxon>
        <taxon>Pseudomonadota</taxon>
        <taxon>Alphaproteobacteria</taxon>
        <taxon>Rhodobacterales</taxon>
        <taxon>Roseobacteraceae</taxon>
        <taxon>Marivita</taxon>
    </lineage>
</organism>
<keyword evidence="5 6" id="KW-0472">Membrane</keyword>
<gene>
    <name evidence="8" type="ORF">SAMN05443551_0590</name>
</gene>
<evidence type="ECO:0000256" key="5">
    <source>
        <dbReference type="ARBA" id="ARBA00023136"/>
    </source>
</evidence>
<dbReference type="Proteomes" id="UP000184221">
    <property type="component" value="Unassembled WGS sequence"/>
</dbReference>
<dbReference type="AlphaFoldDB" id="A0A1M5MP48"/>
<feature type="transmembrane region" description="Helical" evidence="6">
    <location>
        <begin position="35"/>
        <end position="55"/>
    </location>
</feature>
<dbReference type="EMBL" id="FQXC01000001">
    <property type="protein sequence ID" value="SHG78967.1"/>
    <property type="molecule type" value="Genomic_DNA"/>
</dbReference>
<protein>
    <submittedName>
        <fullName evidence="8">Phospholipase_D-nuclease N-terminal</fullName>
    </submittedName>
</protein>
<name>A0A1M5MP48_9RHOB</name>
<evidence type="ECO:0000256" key="6">
    <source>
        <dbReference type="SAM" id="Phobius"/>
    </source>
</evidence>
<dbReference type="GO" id="GO:0005886">
    <property type="term" value="C:plasma membrane"/>
    <property type="evidence" value="ECO:0007669"/>
    <property type="project" value="UniProtKB-SubCell"/>
</dbReference>
<keyword evidence="9" id="KW-1185">Reference proteome</keyword>